<dbReference type="Pfam" id="PF07735">
    <property type="entry name" value="FBA_2"/>
    <property type="match status" value="1"/>
</dbReference>
<reference evidence="2" key="1">
    <citation type="submission" date="2007-07" db="EMBL/GenBank/DDBJ databases">
        <title>PCAP assembly of the Caenorhabditis remanei genome.</title>
        <authorList>
            <consortium name="The Caenorhabditis remanei Sequencing Consortium"/>
            <person name="Wilson R.K."/>
        </authorList>
    </citation>
    <scope>NUCLEOTIDE SEQUENCE [LARGE SCALE GENOMIC DNA]</scope>
    <source>
        <strain evidence="2">PB4641</strain>
    </source>
</reference>
<evidence type="ECO:0000313" key="3">
    <source>
        <dbReference type="Proteomes" id="UP000008281"/>
    </source>
</evidence>
<dbReference type="InParanoid" id="E3N3K5"/>
<dbReference type="InterPro" id="IPR012885">
    <property type="entry name" value="F-box_Sdz-33"/>
</dbReference>
<dbReference type="Pfam" id="PF00646">
    <property type="entry name" value="F-box"/>
    <property type="match status" value="1"/>
</dbReference>
<evidence type="ECO:0000313" key="2">
    <source>
        <dbReference type="EMBL" id="EFO84999.1"/>
    </source>
</evidence>
<organism evidence="3">
    <name type="scientific">Caenorhabditis remanei</name>
    <name type="common">Caenorhabditis vulgaris</name>
    <dbReference type="NCBI Taxonomy" id="31234"/>
    <lineage>
        <taxon>Eukaryota</taxon>
        <taxon>Metazoa</taxon>
        <taxon>Ecdysozoa</taxon>
        <taxon>Nematoda</taxon>
        <taxon>Chromadorea</taxon>
        <taxon>Rhabditida</taxon>
        <taxon>Rhabditina</taxon>
        <taxon>Rhabditomorpha</taxon>
        <taxon>Rhabditoidea</taxon>
        <taxon>Rhabditidae</taxon>
        <taxon>Peloderinae</taxon>
        <taxon>Caenorhabditis</taxon>
    </lineage>
</organism>
<dbReference type="PANTHER" id="PTHR21503">
    <property type="entry name" value="F-BOX-CONTAINING HYPOTHETICAL PROTEIN C.ELEGANS"/>
    <property type="match status" value="1"/>
</dbReference>
<dbReference type="AlphaFoldDB" id="E3N3K5"/>
<dbReference type="HOGENOM" id="CLU_028840_6_0_1"/>
<name>E3N3K5_CAERE</name>
<dbReference type="Proteomes" id="UP000008281">
    <property type="component" value="Unassembled WGS sequence"/>
</dbReference>
<dbReference type="PROSITE" id="PS50181">
    <property type="entry name" value="FBOX"/>
    <property type="match status" value="1"/>
</dbReference>
<dbReference type="PANTHER" id="PTHR21503:SF52">
    <property type="entry name" value="F-BOX DOMAIN-CONTAINING PROTEIN"/>
    <property type="match status" value="1"/>
</dbReference>
<gene>
    <name evidence="2" type="ORF">CRE_22002</name>
</gene>
<evidence type="ECO:0000259" key="1">
    <source>
        <dbReference type="PROSITE" id="PS50181"/>
    </source>
</evidence>
<keyword evidence="3" id="KW-1185">Reference proteome</keyword>
<proteinExistence type="predicted"/>
<feature type="domain" description="F-box" evidence="1">
    <location>
        <begin position="3"/>
        <end position="49"/>
    </location>
</feature>
<protein>
    <recommendedName>
        <fullName evidence="1">F-box domain-containing protein</fullName>
    </recommendedName>
</protein>
<dbReference type="EMBL" id="DS268519">
    <property type="protein sequence ID" value="EFO84999.1"/>
    <property type="molecule type" value="Genomic_DNA"/>
</dbReference>
<accession>E3N3K5</accession>
<sequence length="322" mass="36736">MPPFPLLHLPQLVLFEVFKSLSIGEKFKLSLCSKKISTQINNARLYSQKAVVALDILRKKISVLCKNGQDNCEIFTYPNSGKSRDSNAQQFSIACCSVSAVSIPIGIKIFCKNHEEGFLSVIRHLLKMFQCKMSTGRYCWRQELFQPILTELFDLQQEFGTITVGLHETVDHNVLNRIFSYLGLVEGLEIPSVNFLPPSFFIPIFPPWPRRRIIIESNSSWLTLDILFTCTCSYIDIANTNLENKKLDEILTHWKAGGFPNLEYLQIGSTKFKRDGDPILGMVPNEWEDQITIRTDDGSKTAEVHIRRNNLVMDTLLIGLNF</sequence>
<dbReference type="InterPro" id="IPR001810">
    <property type="entry name" value="F-box_dom"/>
</dbReference>